<dbReference type="GO" id="GO:0016020">
    <property type="term" value="C:membrane"/>
    <property type="evidence" value="ECO:0007669"/>
    <property type="project" value="TreeGrafter"/>
</dbReference>
<dbReference type="PANTHER" id="PTHR11533">
    <property type="entry name" value="PROTEASE M1 ZINC METALLOPROTEASE"/>
    <property type="match status" value="1"/>
</dbReference>
<dbReference type="GO" id="GO:0042277">
    <property type="term" value="F:peptide binding"/>
    <property type="evidence" value="ECO:0007669"/>
    <property type="project" value="TreeGrafter"/>
</dbReference>
<dbReference type="Proteomes" id="UP000887540">
    <property type="component" value="Unplaced"/>
</dbReference>
<dbReference type="GO" id="GO:0006508">
    <property type="term" value="P:proteolysis"/>
    <property type="evidence" value="ECO:0007669"/>
    <property type="project" value="InterPro"/>
</dbReference>
<evidence type="ECO:0000313" key="2">
    <source>
        <dbReference type="Proteomes" id="UP000887540"/>
    </source>
</evidence>
<name>A0A914CJY7_9BILA</name>
<keyword evidence="2" id="KW-1185">Reference proteome</keyword>
<accession>A0A914CJY7</accession>
<proteinExistence type="predicted"/>
<dbReference type="GO" id="GO:0043171">
    <property type="term" value="P:peptide catabolic process"/>
    <property type="evidence" value="ECO:0007669"/>
    <property type="project" value="TreeGrafter"/>
</dbReference>
<dbReference type="InterPro" id="IPR045357">
    <property type="entry name" value="Aminopeptidase_N-like_N"/>
</dbReference>
<organism evidence="2 3">
    <name type="scientific">Acrobeloides nanus</name>
    <dbReference type="NCBI Taxonomy" id="290746"/>
    <lineage>
        <taxon>Eukaryota</taxon>
        <taxon>Metazoa</taxon>
        <taxon>Ecdysozoa</taxon>
        <taxon>Nematoda</taxon>
        <taxon>Chromadorea</taxon>
        <taxon>Rhabditida</taxon>
        <taxon>Tylenchina</taxon>
        <taxon>Cephalobomorpha</taxon>
        <taxon>Cephaloboidea</taxon>
        <taxon>Cephalobidae</taxon>
        <taxon>Acrobeloides</taxon>
    </lineage>
</organism>
<dbReference type="Gene3D" id="2.60.40.1730">
    <property type="entry name" value="tricorn interacting facor f3 domain"/>
    <property type="match status" value="1"/>
</dbReference>
<evidence type="ECO:0000259" key="1">
    <source>
        <dbReference type="Pfam" id="PF17900"/>
    </source>
</evidence>
<protein>
    <submittedName>
        <fullName evidence="3">Aminopeptidase N-like N-terminal domain-containing protein</fullName>
    </submittedName>
</protein>
<sequence>MNQDTINVSIDVKNLNFYSINLTHNGLREPLMSAQIDNATSRIVIAPVLILQAGQTYELEFEYTGLINPTAGSDTGGLFFNAWNDSENQTRYLIATHMETGIYGTPSVFPCFDDPGFKAQFNITLIHPQSMVVLANMLEENPGQEYGNGYIITNFPLTKPMSTYLIAFAMGDFVSKQNTTNDGIL</sequence>
<dbReference type="InterPro" id="IPR042097">
    <property type="entry name" value="Aminopeptidase_N-like_N_sf"/>
</dbReference>
<dbReference type="SUPFAM" id="SSF63737">
    <property type="entry name" value="Leukotriene A4 hydrolase N-terminal domain"/>
    <property type="match status" value="1"/>
</dbReference>
<evidence type="ECO:0000313" key="3">
    <source>
        <dbReference type="WBParaSite" id="ACRNAN_scaffold11643.g9445.t1"/>
    </source>
</evidence>
<dbReference type="InterPro" id="IPR050344">
    <property type="entry name" value="Peptidase_M1_aminopeptidases"/>
</dbReference>
<dbReference type="Pfam" id="PF17900">
    <property type="entry name" value="Peptidase_M1_N"/>
    <property type="match status" value="1"/>
</dbReference>
<dbReference type="InterPro" id="IPR001930">
    <property type="entry name" value="Peptidase_M1"/>
</dbReference>
<feature type="domain" description="Aminopeptidase N-like N-terminal" evidence="1">
    <location>
        <begin position="2"/>
        <end position="165"/>
    </location>
</feature>
<dbReference type="GO" id="GO:0005737">
    <property type="term" value="C:cytoplasm"/>
    <property type="evidence" value="ECO:0007669"/>
    <property type="project" value="TreeGrafter"/>
</dbReference>
<dbReference type="GO" id="GO:0008270">
    <property type="term" value="F:zinc ion binding"/>
    <property type="evidence" value="ECO:0007669"/>
    <property type="project" value="TreeGrafter"/>
</dbReference>
<dbReference type="WBParaSite" id="ACRNAN_scaffold11643.g9445.t1">
    <property type="protein sequence ID" value="ACRNAN_scaffold11643.g9445.t1"/>
    <property type="gene ID" value="ACRNAN_scaffold11643.g9445"/>
</dbReference>
<dbReference type="PANTHER" id="PTHR11533:SF293">
    <property type="entry name" value="AMINOPEPTIDASE-2-RELATED"/>
    <property type="match status" value="1"/>
</dbReference>
<dbReference type="GO" id="GO:0005615">
    <property type="term" value="C:extracellular space"/>
    <property type="evidence" value="ECO:0007669"/>
    <property type="project" value="TreeGrafter"/>
</dbReference>
<dbReference type="AlphaFoldDB" id="A0A914CJY7"/>
<dbReference type="PRINTS" id="PR00756">
    <property type="entry name" value="ALADIPTASE"/>
</dbReference>
<dbReference type="GO" id="GO:0070006">
    <property type="term" value="F:metalloaminopeptidase activity"/>
    <property type="evidence" value="ECO:0007669"/>
    <property type="project" value="TreeGrafter"/>
</dbReference>
<reference evidence="3" key="1">
    <citation type="submission" date="2022-11" db="UniProtKB">
        <authorList>
            <consortium name="WormBaseParasite"/>
        </authorList>
    </citation>
    <scope>IDENTIFICATION</scope>
</reference>